<dbReference type="InterPro" id="IPR020369">
    <property type="entry name" value="Mobilisation_protein_B"/>
</dbReference>
<feature type="transmembrane region" description="Helical" evidence="2">
    <location>
        <begin position="113"/>
        <end position="133"/>
    </location>
</feature>
<evidence type="ECO:0000313" key="3">
    <source>
        <dbReference type="EMBL" id="TWI65428.1"/>
    </source>
</evidence>
<gene>
    <name evidence="3" type="ORF">IP91_02836</name>
</gene>
<dbReference type="RefSeq" id="WP_371860622.1">
    <property type="nucleotide sequence ID" value="NZ_VLLB01000004.1"/>
</dbReference>
<feature type="coiled-coil region" evidence="1">
    <location>
        <begin position="73"/>
        <end position="107"/>
    </location>
</feature>
<evidence type="ECO:0000256" key="1">
    <source>
        <dbReference type="SAM" id="Coils"/>
    </source>
</evidence>
<reference evidence="3 4" key="1">
    <citation type="journal article" date="2015" name="Stand. Genomic Sci.">
        <title>Genomic Encyclopedia of Bacterial and Archaeal Type Strains, Phase III: the genomes of soil and plant-associated and newly described type strains.</title>
        <authorList>
            <person name="Whitman W.B."/>
            <person name="Woyke T."/>
            <person name="Klenk H.P."/>
            <person name="Zhou Y."/>
            <person name="Lilburn T.G."/>
            <person name="Beck B.J."/>
            <person name="De Vos P."/>
            <person name="Vandamme P."/>
            <person name="Eisen J.A."/>
            <person name="Garrity G."/>
            <person name="Hugenholtz P."/>
            <person name="Kyrpides N.C."/>
        </authorList>
    </citation>
    <scope>NUCLEOTIDE SEQUENCE [LARGE SCALE GENOMIC DNA]</scope>
    <source>
        <strain evidence="3 4">CGMCC 1.10822</strain>
    </source>
</reference>
<comment type="caution">
    <text evidence="3">The sequence shown here is derived from an EMBL/GenBank/DDBJ whole genome shotgun (WGS) entry which is preliminary data.</text>
</comment>
<keyword evidence="4" id="KW-1185">Reference proteome</keyword>
<evidence type="ECO:0000313" key="4">
    <source>
        <dbReference type="Proteomes" id="UP000318431"/>
    </source>
</evidence>
<proteinExistence type="predicted"/>
<dbReference type="Pfam" id="PF17511">
    <property type="entry name" value="Mobilization_B"/>
    <property type="match status" value="1"/>
</dbReference>
<organism evidence="3 4">
    <name type="scientific">Pseudoduganella lurida</name>
    <dbReference type="NCBI Taxonomy" id="1036180"/>
    <lineage>
        <taxon>Bacteria</taxon>
        <taxon>Pseudomonadati</taxon>
        <taxon>Pseudomonadota</taxon>
        <taxon>Betaproteobacteria</taxon>
        <taxon>Burkholderiales</taxon>
        <taxon>Oxalobacteraceae</taxon>
        <taxon>Telluria group</taxon>
        <taxon>Pseudoduganella</taxon>
    </lineage>
</organism>
<dbReference type="AlphaFoldDB" id="A0A562R8L6"/>
<dbReference type="Proteomes" id="UP000318431">
    <property type="component" value="Unassembled WGS sequence"/>
</dbReference>
<keyword evidence="2" id="KW-1133">Transmembrane helix</keyword>
<keyword evidence="1" id="KW-0175">Coiled coil</keyword>
<dbReference type="EMBL" id="VLLB01000004">
    <property type="protein sequence ID" value="TWI65428.1"/>
    <property type="molecule type" value="Genomic_DNA"/>
</dbReference>
<accession>A0A562R8L6</accession>
<name>A0A562R8L6_9BURK</name>
<keyword evidence="2" id="KW-0472">Membrane</keyword>
<keyword evidence="2" id="KW-0812">Transmembrane</keyword>
<evidence type="ECO:0000256" key="2">
    <source>
        <dbReference type="SAM" id="Phobius"/>
    </source>
</evidence>
<sequence>MTKSETLKQLAAASNAARLDKLGQGIEALHSARIENVEQLASMLEPLAQAMAALTDETRQTLTEIEQQGRDQAERFKSQVEAATKALTQASTQAQQAASNMDAAARQTEWRHYLLVVITGLLSGLLVSALWLWQARYALEAEPSIKGAAVVFSPETPPRKRSNVR</sequence>
<protein>
    <submittedName>
        <fullName evidence="3">Relaxasome subunit MobB</fullName>
    </submittedName>
</protein>